<sequence>MKDSFLIKDEFFHYYQELVSDVMLPYQYAVLDDNAADADIPKSHSFENFRIAAGESKGEFSGWVFQDSDTAKWLEAAAYCLMRKPDPDLESKADAIISLVGRAQEKDGYLNTYFTVMCPDRKWQNLQECHELYCAGHMIEAGVAYYEATGKTKLLQIGKRLADLIDSIFGKGEGKRDGIPGHPEIELALVRLFRVTGEQKYLALAKYFLDFRGTDPDFFKKEALKRGWTLWNMNPEDTDYLQNTYPVREEKNAVGHAVRAVYLYTGMAMAAVETKDASLADACERMWNSIVNRRMYLTGGIGSSADGEAFTLDYDLPNDTAYCETCASIGLIFFANAMLDLQHNAKYADVLELALYNTVLAGIQRDGTHFFYTNPLEMDPMHAQKIPRFRHIYPRRPKWHGCACCPPNAARLLASLDRYAWHTEQNEKGRQIFYSDLFIQGEYHYNGAFSFVTKTGYPYDGMVEYEVQAAPGPFTLAVRCPFWSKNTPVNVNGKRKIPKMVNGYLLLEDLKARDCVQVTLDVSPHKVYANPKVYADAGKTAFMAGPLVYCFEDADNKDLNFLCVDKQGTPLVFDSRDSVLGQIRVLKIPGLRLTQSDALYSFAPPGWERCELTAIPYYTWCNRETGKMKVWMPEQ</sequence>
<gene>
    <name evidence="4" type="ORF">H9742_08445</name>
</gene>
<dbReference type="InterPro" id="IPR012878">
    <property type="entry name" value="Beta-AFase-like_GH127_cat"/>
</dbReference>
<feature type="domain" description="Non-reducing end beta-L-arabinofuranosidase-like GH127 catalytic" evidence="1">
    <location>
        <begin position="8"/>
        <end position="417"/>
    </location>
</feature>
<dbReference type="Pfam" id="PF20737">
    <property type="entry name" value="Glyco_hydro127C"/>
    <property type="match status" value="1"/>
</dbReference>
<dbReference type="InterPro" id="IPR008928">
    <property type="entry name" value="6-hairpin_glycosidase_sf"/>
</dbReference>
<evidence type="ECO:0000313" key="5">
    <source>
        <dbReference type="Proteomes" id="UP000824265"/>
    </source>
</evidence>
<dbReference type="Pfam" id="PF07944">
    <property type="entry name" value="Beta-AFase-like_GH127_cat"/>
    <property type="match status" value="1"/>
</dbReference>
<feature type="domain" description="Non-reducing end beta-L-arabinofuranosidase-like GH127 middle" evidence="2">
    <location>
        <begin position="434"/>
        <end position="521"/>
    </location>
</feature>
<accession>A0A9D1R4H4</accession>
<comment type="caution">
    <text evidence="4">The sequence shown here is derived from an EMBL/GenBank/DDBJ whole genome shotgun (WGS) entry which is preliminary data.</text>
</comment>
<protein>
    <submittedName>
        <fullName evidence="4">Glycoside hydrolase family 127 protein</fullName>
    </submittedName>
</protein>
<dbReference type="GO" id="GO:0005975">
    <property type="term" value="P:carbohydrate metabolic process"/>
    <property type="evidence" value="ECO:0007669"/>
    <property type="project" value="InterPro"/>
</dbReference>
<organism evidence="4 5">
    <name type="scientific">Candidatus Acetatifactor stercoripullorum</name>
    <dbReference type="NCBI Taxonomy" id="2838414"/>
    <lineage>
        <taxon>Bacteria</taxon>
        <taxon>Bacillati</taxon>
        <taxon>Bacillota</taxon>
        <taxon>Clostridia</taxon>
        <taxon>Lachnospirales</taxon>
        <taxon>Lachnospiraceae</taxon>
        <taxon>Acetatifactor</taxon>
    </lineage>
</organism>
<evidence type="ECO:0000259" key="1">
    <source>
        <dbReference type="Pfam" id="PF07944"/>
    </source>
</evidence>
<evidence type="ECO:0000259" key="2">
    <source>
        <dbReference type="Pfam" id="PF20736"/>
    </source>
</evidence>
<dbReference type="Proteomes" id="UP000824265">
    <property type="component" value="Unassembled WGS sequence"/>
</dbReference>
<proteinExistence type="predicted"/>
<dbReference type="Pfam" id="PF20736">
    <property type="entry name" value="Glyco_hydro127M"/>
    <property type="match status" value="1"/>
</dbReference>
<dbReference type="PANTHER" id="PTHR43465">
    <property type="entry name" value="DUF1680 DOMAIN PROTEIN (AFU_ORTHOLOGUE AFUA_1G08910)"/>
    <property type="match status" value="1"/>
</dbReference>
<keyword evidence="4" id="KW-0378">Hydrolase</keyword>
<dbReference type="EMBL" id="DXGH01000043">
    <property type="protein sequence ID" value="HIW81531.1"/>
    <property type="molecule type" value="Genomic_DNA"/>
</dbReference>
<name>A0A9D1R4H4_9FIRM</name>
<dbReference type="PANTHER" id="PTHR43465:SF2">
    <property type="entry name" value="DUF1680 DOMAIN PROTEIN (AFU_ORTHOLOGUE AFUA_1G08910)"/>
    <property type="match status" value="1"/>
</dbReference>
<feature type="domain" description="Non-reducing end beta-L-arabinofuranosidase-like GH127 C-terminal" evidence="3">
    <location>
        <begin position="525"/>
        <end position="633"/>
    </location>
</feature>
<dbReference type="InterPro" id="IPR049174">
    <property type="entry name" value="Beta-AFase-like"/>
</dbReference>
<dbReference type="GO" id="GO:0016787">
    <property type="term" value="F:hydrolase activity"/>
    <property type="evidence" value="ECO:0007669"/>
    <property type="project" value="UniProtKB-KW"/>
</dbReference>
<reference evidence="4" key="1">
    <citation type="journal article" date="2021" name="PeerJ">
        <title>Extensive microbial diversity within the chicken gut microbiome revealed by metagenomics and culture.</title>
        <authorList>
            <person name="Gilroy R."/>
            <person name="Ravi A."/>
            <person name="Getino M."/>
            <person name="Pursley I."/>
            <person name="Horton D.L."/>
            <person name="Alikhan N.F."/>
            <person name="Baker D."/>
            <person name="Gharbi K."/>
            <person name="Hall N."/>
            <person name="Watson M."/>
            <person name="Adriaenssens E.M."/>
            <person name="Foster-Nyarko E."/>
            <person name="Jarju S."/>
            <person name="Secka A."/>
            <person name="Antonio M."/>
            <person name="Oren A."/>
            <person name="Chaudhuri R.R."/>
            <person name="La Ragione R."/>
            <person name="Hildebrand F."/>
            <person name="Pallen M.J."/>
        </authorList>
    </citation>
    <scope>NUCLEOTIDE SEQUENCE</scope>
    <source>
        <strain evidence="4">CHK195-6426</strain>
    </source>
</reference>
<dbReference type="InterPro" id="IPR049049">
    <property type="entry name" value="Beta-AFase-like_GH127_C"/>
</dbReference>
<dbReference type="AlphaFoldDB" id="A0A9D1R4H4"/>
<evidence type="ECO:0000313" key="4">
    <source>
        <dbReference type="EMBL" id="HIW81531.1"/>
    </source>
</evidence>
<evidence type="ECO:0000259" key="3">
    <source>
        <dbReference type="Pfam" id="PF20737"/>
    </source>
</evidence>
<dbReference type="InterPro" id="IPR049046">
    <property type="entry name" value="Beta-AFase-like_GH127_middle"/>
</dbReference>
<dbReference type="SUPFAM" id="SSF48208">
    <property type="entry name" value="Six-hairpin glycosidases"/>
    <property type="match status" value="1"/>
</dbReference>
<reference evidence="4" key="2">
    <citation type="submission" date="2021-04" db="EMBL/GenBank/DDBJ databases">
        <authorList>
            <person name="Gilroy R."/>
        </authorList>
    </citation>
    <scope>NUCLEOTIDE SEQUENCE</scope>
    <source>
        <strain evidence="4">CHK195-6426</strain>
    </source>
</reference>